<dbReference type="Pfam" id="PF03330">
    <property type="entry name" value="DPBB_1"/>
    <property type="match status" value="1"/>
</dbReference>
<evidence type="ECO:0000256" key="6">
    <source>
        <dbReference type="ARBA" id="ARBA00023316"/>
    </source>
</evidence>
<dbReference type="PANTHER" id="PTHR21581">
    <property type="entry name" value="D-ALANYL-D-ALANINE CARBOXYPEPTIDASE"/>
    <property type="match status" value="1"/>
</dbReference>
<sequence length="533" mass="59670">MGKFKTWQIYPFFILLMGMSFFVLGKNYAFAQAESIATTAEPEMIEIAPANGTSTVAILNGAVNFIFLPHTFSATTSLQAVNIPEEIVKPWNLARVSKIYQFDFSDKNVYSTTTPFTVQLRYQASDNLIKQICFFDGTKNAWRPLPTRYDWKKQTASAHFSLPFAQLAVFSNLEIRAVGKASWYKFKQGNFAASAEFPKNSRLRVTNAANGKFIDVVINDYGPDKTKHPERAIDLDSAAFKRIASTRDGVIEVRIEPLIVPEINKRLLGIATAGVKDFPEINSVAALVMNEATNEMIFNKNADAVVPLASLTKIITASVFLDTKPNWKKVVAYGKADAEKNWQYADKNDIAKLNLKDGDKLTVRDLFFTTLMASTNNTAETLARLSGLAREQFIQKMNDKVKEWGALNTNFIEPTGLSPLNVSSARDYAIISKEALKNKDIAEATSLTRYKFTTRRDKIKKTVVNTNKLLATNHEIIGGKTGYLDEARYCLMTKIKFEKNNLIGVVLGAAEREQSFIEMEDLLKYGKIKLNSL</sequence>
<evidence type="ECO:0000256" key="9">
    <source>
        <dbReference type="RuleBase" id="RU004016"/>
    </source>
</evidence>
<evidence type="ECO:0000256" key="5">
    <source>
        <dbReference type="ARBA" id="ARBA00022984"/>
    </source>
</evidence>
<evidence type="ECO:0000256" key="1">
    <source>
        <dbReference type="ARBA" id="ARBA00007164"/>
    </source>
</evidence>
<gene>
    <name evidence="12" type="ORF">COU00_01915</name>
</gene>
<evidence type="ECO:0000313" key="13">
    <source>
        <dbReference type="Proteomes" id="UP000229335"/>
    </source>
</evidence>
<evidence type="ECO:0000256" key="7">
    <source>
        <dbReference type="PIRSR" id="PIRSR618044-1"/>
    </source>
</evidence>
<evidence type="ECO:0000313" key="12">
    <source>
        <dbReference type="EMBL" id="PIT93893.1"/>
    </source>
</evidence>
<evidence type="ECO:0008006" key="14">
    <source>
        <dbReference type="Google" id="ProtNLM"/>
    </source>
</evidence>
<name>A0A2M6WM72_9BACT</name>
<keyword evidence="6" id="KW-0961">Cell wall biogenesis/degradation</keyword>
<proteinExistence type="inferred from homology"/>
<dbReference type="Gene3D" id="2.40.40.10">
    <property type="entry name" value="RlpA-like domain"/>
    <property type="match status" value="1"/>
</dbReference>
<dbReference type="GO" id="GO:0009252">
    <property type="term" value="P:peptidoglycan biosynthetic process"/>
    <property type="evidence" value="ECO:0007669"/>
    <property type="project" value="UniProtKB-KW"/>
</dbReference>
<dbReference type="PRINTS" id="PR00725">
    <property type="entry name" value="DADACBPTASE1"/>
</dbReference>
<feature type="active site" evidence="7">
    <location>
        <position position="374"/>
    </location>
</feature>
<evidence type="ECO:0000256" key="4">
    <source>
        <dbReference type="ARBA" id="ARBA00022960"/>
    </source>
</evidence>
<keyword evidence="2" id="KW-0732">Signal</keyword>
<dbReference type="SUPFAM" id="SSF50685">
    <property type="entry name" value="Barwin-like endoglucanases"/>
    <property type="match status" value="1"/>
</dbReference>
<keyword evidence="5" id="KW-0573">Peptidoglycan synthesis</keyword>
<dbReference type="InterPro" id="IPR018044">
    <property type="entry name" value="Peptidase_S11"/>
</dbReference>
<dbReference type="InterPro" id="IPR009009">
    <property type="entry name" value="RlpA-like_DPBB"/>
</dbReference>
<feature type="active site" description="Proton acceptor" evidence="7">
    <location>
        <position position="313"/>
    </location>
</feature>
<evidence type="ECO:0000256" key="8">
    <source>
        <dbReference type="PIRSR" id="PIRSR618044-2"/>
    </source>
</evidence>
<dbReference type="PANTHER" id="PTHR21581:SF26">
    <property type="entry name" value="D-ALANYL-D-ALANINE ENDOPEPTIDASE"/>
    <property type="match status" value="1"/>
</dbReference>
<evidence type="ECO:0000256" key="2">
    <source>
        <dbReference type="ARBA" id="ARBA00022729"/>
    </source>
</evidence>
<dbReference type="GO" id="GO:0071555">
    <property type="term" value="P:cell wall organization"/>
    <property type="evidence" value="ECO:0007669"/>
    <property type="project" value="UniProtKB-KW"/>
</dbReference>
<reference evidence="13" key="1">
    <citation type="submission" date="2017-09" db="EMBL/GenBank/DDBJ databases">
        <title>Depth-based differentiation of microbial function through sediment-hosted aquifers and enrichment of novel symbionts in the deep terrestrial subsurface.</title>
        <authorList>
            <person name="Probst A.J."/>
            <person name="Ladd B."/>
            <person name="Jarett J.K."/>
            <person name="Geller-Mcgrath D.E."/>
            <person name="Sieber C.M.K."/>
            <person name="Emerson J.B."/>
            <person name="Anantharaman K."/>
            <person name="Thomas B.C."/>
            <person name="Malmstrom R."/>
            <person name="Stieglmeier M."/>
            <person name="Klingl A."/>
            <person name="Woyke T."/>
            <person name="Ryan C.M."/>
            <person name="Banfield J.F."/>
        </authorList>
    </citation>
    <scope>NUCLEOTIDE SEQUENCE [LARGE SCALE GENOMIC DNA]</scope>
</reference>
<dbReference type="GO" id="GO:0009002">
    <property type="term" value="F:serine-type D-Ala-D-Ala carboxypeptidase activity"/>
    <property type="evidence" value="ECO:0007669"/>
    <property type="project" value="InterPro"/>
</dbReference>
<keyword evidence="4" id="KW-0133">Cell shape</keyword>
<feature type="domain" description="Peptidase S11 D-alanyl-D-alanine carboxypeptidase A N-terminal" evidence="10">
    <location>
        <begin position="278"/>
        <end position="510"/>
    </location>
</feature>
<comment type="caution">
    <text evidence="12">The sequence shown here is derived from an EMBL/GenBank/DDBJ whole genome shotgun (WGS) entry which is preliminary data.</text>
</comment>
<dbReference type="GO" id="GO:0008360">
    <property type="term" value="P:regulation of cell shape"/>
    <property type="evidence" value="ECO:0007669"/>
    <property type="project" value="UniProtKB-KW"/>
</dbReference>
<dbReference type="AlphaFoldDB" id="A0A2M6WM72"/>
<organism evidence="12 13">
    <name type="scientific">Candidatus Falkowbacteria bacterium CG10_big_fil_rev_8_21_14_0_10_43_11</name>
    <dbReference type="NCBI Taxonomy" id="1974568"/>
    <lineage>
        <taxon>Bacteria</taxon>
        <taxon>Candidatus Falkowiibacteriota</taxon>
    </lineage>
</organism>
<dbReference type="SUPFAM" id="SSF56601">
    <property type="entry name" value="beta-lactamase/transpeptidase-like"/>
    <property type="match status" value="1"/>
</dbReference>
<dbReference type="Proteomes" id="UP000229335">
    <property type="component" value="Unassembled WGS sequence"/>
</dbReference>
<dbReference type="Pfam" id="PF00768">
    <property type="entry name" value="Peptidase_S11"/>
    <property type="match status" value="1"/>
</dbReference>
<dbReference type="Gene3D" id="3.40.710.10">
    <property type="entry name" value="DD-peptidase/beta-lactamase superfamily"/>
    <property type="match status" value="1"/>
</dbReference>
<dbReference type="CDD" id="cd22268">
    <property type="entry name" value="DPBB_RlpA-like"/>
    <property type="match status" value="1"/>
</dbReference>
<dbReference type="InterPro" id="IPR036908">
    <property type="entry name" value="RlpA-like_sf"/>
</dbReference>
<dbReference type="InterPro" id="IPR012338">
    <property type="entry name" value="Beta-lactam/transpept-like"/>
</dbReference>
<protein>
    <recommendedName>
        <fullName evidence="14">Peptidase S11 D-alanyl-D-alanine carboxypeptidase A N-terminal domain-containing protein</fullName>
    </recommendedName>
</protein>
<comment type="similarity">
    <text evidence="1 9">Belongs to the peptidase S11 family.</text>
</comment>
<feature type="active site" description="Acyl-ester intermediate" evidence="7">
    <location>
        <position position="310"/>
    </location>
</feature>
<keyword evidence="3" id="KW-0378">Hydrolase</keyword>
<accession>A0A2M6WM72</accession>
<feature type="binding site" evidence="8">
    <location>
        <position position="480"/>
    </location>
    <ligand>
        <name>substrate</name>
    </ligand>
</feature>
<feature type="domain" description="RlpA-like protein double-psi beta-barrel" evidence="11">
    <location>
        <begin position="188"/>
        <end position="255"/>
    </location>
</feature>
<evidence type="ECO:0000259" key="10">
    <source>
        <dbReference type="Pfam" id="PF00768"/>
    </source>
</evidence>
<evidence type="ECO:0000259" key="11">
    <source>
        <dbReference type="Pfam" id="PF03330"/>
    </source>
</evidence>
<evidence type="ECO:0000256" key="3">
    <source>
        <dbReference type="ARBA" id="ARBA00022801"/>
    </source>
</evidence>
<dbReference type="GO" id="GO:0006508">
    <property type="term" value="P:proteolysis"/>
    <property type="evidence" value="ECO:0007669"/>
    <property type="project" value="InterPro"/>
</dbReference>
<dbReference type="EMBL" id="PFAS01000030">
    <property type="protein sequence ID" value="PIT93893.1"/>
    <property type="molecule type" value="Genomic_DNA"/>
</dbReference>
<dbReference type="InterPro" id="IPR001967">
    <property type="entry name" value="Peptidase_S11_N"/>
</dbReference>